<dbReference type="Pfam" id="PF04542">
    <property type="entry name" value="Sigma70_r2"/>
    <property type="match status" value="1"/>
</dbReference>
<keyword evidence="3" id="KW-1185">Reference proteome</keyword>
<dbReference type="EMBL" id="JBHSAO010000008">
    <property type="protein sequence ID" value="MFC4024326.1"/>
    <property type="molecule type" value="Genomic_DNA"/>
</dbReference>
<dbReference type="InterPro" id="IPR007627">
    <property type="entry name" value="RNA_pol_sigma70_r2"/>
</dbReference>
<reference evidence="3" key="1">
    <citation type="journal article" date="2019" name="Int. J. Syst. Evol. Microbiol.">
        <title>The Global Catalogue of Microorganisms (GCM) 10K type strain sequencing project: providing services to taxonomists for standard genome sequencing and annotation.</title>
        <authorList>
            <consortium name="The Broad Institute Genomics Platform"/>
            <consortium name="The Broad Institute Genome Sequencing Center for Infectious Disease"/>
            <person name="Wu L."/>
            <person name="Ma J."/>
        </authorList>
    </citation>
    <scope>NUCLEOTIDE SEQUENCE [LARGE SCALE GENOMIC DNA]</scope>
    <source>
        <strain evidence="3">IBRC-M 10703</strain>
    </source>
</reference>
<evidence type="ECO:0000259" key="1">
    <source>
        <dbReference type="Pfam" id="PF04542"/>
    </source>
</evidence>
<dbReference type="InterPro" id="IPR014284">
    <property type="entry name" value="RNA_pol_sigma-70_dom"/>
</dbReference>
<feature type="domain" description="RNA polymerase sigma-70 region 2" evidence="1">
    <location>
        <begin position="13"/>
        <end position="78"/>
    </location>
</feature>
<proteinExistence type="predicted"/>
<dbReference type="SUPFAM" id="SSF88946">
    <property type="entry name" value="Sigma2 domain of RNA polymerase sigma factors"/>
    <property type="match status" value="1"/>
</dbReference>
<dbReference type="InterPro" id="IPR036388">
    <property type="entry name" value="WH-like_DNA-bd_sf"/>
</dbReference>
<accession>A0ABV8GZK7</accession>
<organism evidence="2 3">
    <name type="scientific">Oceanobacillus longus</name>
    <dbReference type="NCBI Taxonomy" id="930120"/>
    <lineage>
        <taxon>Bacteria</taxon>
        <taxon>Bacillati</taxon>
        <taxon>Bacillota</taxon>
        <taxon>Bacilli</taxon>
        <taxon>Bacillales</taxon>
        <taxon>Bacillaceae</taxon>
        <taxon>Oceanobacillus</taxon>
    </lineage>
</organism>
<dbReference type="Gene3D" id="1.10.10.10">
    <property type="entry name" value="Winged helix-like DNA-binding domain superfamily/Winged helix DNA-binding domain"/>
    <property type="match status" value="1"/>
</dbReference>
<evidence type="ECO:0000313" key="3">
    <source>
        <dbReference type="Proteomes" id="UP001595772"/>
    </source>
</evidence>
<dbReference type="InterPro" id="IPR013324">
    <property type="entry name" value="RNA_pol_sigma_r3/r4-like"/>
</dbReference>
<gene>
    <name evidence="2" type="ORF">ACFOUV_11025</name>
</gene>
<sequence length="191" mass="23279">MKDNQKFTFEEVFTQNEKRIHYYINRLQIRDNNEDFYEEGLFALWKAYETYEPDKGPMATYFNYSIKNRLIDRIRKENNAVEKMDHFIRNQQYLYDDGNYARGLGSNTSIKSYREFFSVNDQLWERLKKHLSVNQWKWVKYYIIEDLSVKKIAVQENTSTEAVKSWGKEVRKKLRDRAFREKIGWHIVSVN</sequence>
<name>A0ABV8GZK7_9BACI</name>
<evidence type="ECO:0000313" key="2">
    <source>
        <dbReference type="EMBL" id="MFC4024326.1"/>
    </source>
</evidence>
<dbReference type="RefSeq" id="WP_379496826.1">
    <property type="nucleotide sequence ID" value="NZ_JBHSAO010000008.1"/>
</dbReference>
<dbReference type="InterPro" id="IPR013325">
    <property type="entry name" value="RNA_pol_sigma_r2"/>
</dbReference>
<dbReference type="SUPFAM" id="SSF88659">
    <property type="entry name" value="Sigma3 and sigma4 domains of RNA polymerase sigma factors"/>
    <property type="match status" value="1"/>
</dbReference>
<protein>
    <submittedName>
        <fullName evidence="2">Sigma-70 family RNA polymerase sigma factor</fullName>
    </submittedName>
</protein>
<dbReference type="Gene3D" id="1.10.1740.10">
    <property type="match status" value="1"/>
</dbReference>
<dbReference type="NCBIfam" id="TIGR02937">
    <property type="entry name" value="sigma70-ECF"/>
    <property type="match status" value="1"/>
</dbReference>
<dbReference type="Proteomes" id="UP001595772">
    <property type="component" value="Unassembled WGS sequence"/>
</dbReference>
<comment type="caution">
    <text evidence="2">The sequence shown here is derived from an EMBL/GenBank/DDBJ whole genome shotgun (WGS) entry which is preliminary data.</text>
</comment>